<accession>A0A4Q0VYR8</accession>
<dbReference type="Proteomes" id="UP000290649">
    <property type="component" value="Unassembled WGS sequence"/>
</dbReference>
<dbReference type="InterPro" id="IPR025063">
    <property type="entry name" value="DUF4004"/>
</dbReference>
<evidence type="ECO:0000313" key="2">
    <source>
        <dbReference type="Proteomes" id="UP000290649"/>
    </source>
</evidence>
<organism evidence="1 2">
    <name type="scientific">Anaerobacillus alkaliphilus</name>
    <dbReference type="NCBI Taxonomy" id="1548597"/>
    <lineage>
        <taxon>Bacteria</taxon>
        <taxon>Bacillati</taxon>
        <taxon>Bacillota</taxon>
        <taxon>Bacilli</taxon>
        <taxon>Bacillales</taxon>
        <taxon>Bacillaceae</taxon>
        <taxon>Anaerobacillus</taxon>
    </lineage>
</organism>
<keyword evidence="2" id="KW-1185">Reference proteome</keyword>
<reference evidence="1 2" key="1">
    <citation type="journal article" date="2019" name="Int. J. Syst. Evol. Microbiol.">
        <title>Anaerobacillus alkaliphilus sp. nov., a novel alkaliphilic and moderately halophilic bacterium.</title>
        <authorList>
            <person name="Borsodi A.K."/>
            <person name="Aszalos J.M."/>
            <person name="Bihari P."/>
            <person name="Nagy I."/>
            <person name="Schumann P."/>
            <person name="Sproer C."/>
            <person name="Kovacs A.L."/>
            <person name="Boka K."/>
            <person name="Dobosy P."/>
            <person name="Ovari M."/>
            <person name="Szili-Kovacs T."/>
            <person name="Toth E."/>
        </authorList>
    </citation>
    <scope>NUCLEOTIDE SEQUENCE [LARGE SCALE GENOMIC DNA]</scope>
    <source>
        <strain evidence="1 2">B16-10</strain>
    </source>
</reference>
<dbReference type="RefSeq" id="WP_129076663.1">
    <property type="nucleotide sequence ID" value="NZ_QOUX01000001.1"/>
</dbReference>
<comment type="caution">
    <text evidence="1">The sequence shown here is derived from an EMBL/GenBank/DDBJ whole genome shotgun (WGS) entry which is preliminary data.</text>
</comment>
<protein>
    <submittedName>
        <fullName evidence="1">DUF4004 family protein</fullName>
    </submittedName>
</protein>
<gene>
    <name evidence="1" type="ORF">DS745_02715</name>
</gene>
<proteinExistence type="predicted"/>
<dbReference type="AlphaFoldDB" id="A0A4Q0VYR8"/>
<sequence>MEEQLISKKDLLNETGISYGQLYRWKRKNLVPEDWFIRKSTFTGQETFFPRDKILERIDKIINLKDGLSLDELADMFSGSPTDLRLSKEELVKRNIVSSTSLDIFSEQFGLINDFSFDFILYVYVLDELLLSGEISLQESKQVLQTLKDHYPKTKERSCELVLIRKMGIAIVLLVPTSEQLFIEGTAKIAVRLPLSKVIERLKKKVLIGG</sequence>
<dbReference type="EMBL" id="QOUX01000001">
    <property type="protein sequence ID" value="RXJ04316.1"/>
    <property type="molecule type" value="Genomic_DNA"/>
</dbReference>
<evidence type="ECO:0000313" key="1">
    <source>
        <dbReference type="EMBL" id="RXJ04316.1"/>
    </source>
</evidence>
<name>A0A4Q0VYR8_9BACI</name>
<dbReference type="OrthoDB" id="1648298at2"/>
<dbReference type="Pfam" id="PF13171">
    <property type="entry name" value="DUF4004"/>
    <property type="match status" value="1"/>
</dbReference>